<keyword evidence="11" id="KW-0966">Cell projection</keyword>
<protein>
    <recommendedName>
        <fullName evidence="4 7">Flagellar hook-associated protein 1</fullName>
        <shortName evidence="7">HAP1</shortName>
    </recommendedName>
</protein>
<dbReference type="InterPro" id="IPR010930">
    <property type="entry name" value="Flg_bb/hook_C_dom"/>
</dbReference>
<keyword evidence="11" id="KW-0282">Flagellum</keyword>
<dbReference type="GO" id="GO:0005576">
    <property type="term" value="C:extracellular region"/>
    <property type="evidence" value="ECO:0007669"/>
    <property type="project" value="UniProtKB-SubCell"/>
</dbReference>
<gene>
    <name evidence="7 11" type="primary">flgK</name>
    <name evidence="11" type="ORF">V22_33930</name>
</gene>
<evidence type="ECO:0000256" key="2">
    <source>
        <dbReference type="ARBA" id="ARBA00004613"/>
    </source>
</evidence>
<keyword evidence="11" id="KW-0969">Cilium</keyword>
<dbReference type="Proteomes" id="UP000319976">
    <property type="component" value="Chromosome"/>
</dbReference>
<dbReference type="SUPFAM" id="SSF64518">
    <property type="entry name" value="Phase 1 flagellin"/>
    <property type="match status" value="1"/>
</dbReference>
<organism evidence="11 12">
    <name type="scientific">Calycomorphotria hydatis</name>
    <dbReference type="NCBI Taxonomy" id="2528027"/>
    <lineage>
        <taxon>Bacteria</taxon>
        <taxon>Pseudomonadati</taxon>
        <taxon>Planctomycetota</taxon>
        <taxon>Planctomycetia</taxon>
        <taxon>Planctomycetales</taxon>
        <taxon>Planctomycetaceae</taxon>
        <taxon>Calycomorphotria</taxon>
    </lineage>
</organism>
<dbReference type="GO" id="GO:0044780">
    <property type="term" value="P:bacterial-type flagellum assembly"/>
    <property type="evidence" value="ECO:0007669"/>
    <property type="project" value="InterPro"/>
</dbReference>
<dbReference type="NCBIfam" id="TIGR02492">
    <property type="entry name" value="flgK_ends"/>
    <property type="match status" value="1"/>
</dbReference>
<dbReference type="PRINTS" id="PR01005">
    <property type="entry name" value="FLGHOOKAP1"/>
</dbReference>
<dbReference type="Pfam" id="PF22638">
    <property type="entry name" value="FlgK_D1"/>
    <property type="match status" value="1"/>
</dbReference>
<keyword evidence="6 7" id="KW-0975">Bacterial flagellum</keyword>
<evidence type="ECO:0000256" key="7">
    <source>
        <dbReference type="RuleBase" id="RU362065"/>
    </source>
</evidence>
<comment type="similarity">
    <text evidence="3 7">Belongs to the flagella basal body rod proteins family.</text>
</comment>
<reference evidence="11 12" key="1">
    <citation type="submission" date="2019-02" db="EMBL/GenBank/DDBJ databases">
        <title>Deep-cultivation of Planctomycetes and their phenomic and genomic characterization uncovers novel biology.</title>
        <authorList>
            <person name="Wiegand S."/>
            <person name="Jogler M."/>
            <person name="Boedeker C."/>
            <person name="Pinto D."/>
            <person name="Vollmers J."/>
            <person name="Rivas-Marin E."/>
            <person name="Kohn T."/>
            <person name="Peeters S.H."/>
            <person name="Heuer A."/>
            <person name="Rast P."/>
            <person name="Oberbeckmann S."/>
            <person name="Bunk B."/>
            <person name="Jeske O."/>
            <person name="Meyerdierks A."/>
            <person name="Storesund J.E."/>
            <person name="Kallscheuer N."/>
            <person name="Luecker S."/>
            <person name="Lage O.M."/>
            <person name="Pohl T."/>
            <person name="Merkel B.J."/>
            <person name="Hornburger P."/>
            <person name="Mueller R.-W."/>
            <person name="Bruemmer F."/>
            <person name="Labrenz M."/>
            <person name="Spormann A.M."/>
            <person name="Op den Camp H."/>
            <person name="Overmann J."/>
            <person name="Amann R."/>
            <person name="Jetten M.S.M."/>
            <person name="Mascher T."/>
            <person name="Medema M.H."/>
            <person name="Devos D.P."/>
            <person name="Kaster A.-K."/>
            <person name="Ovreas L."/>
            <person name="Rohde M."/>
            <person name="Galperin M.Y."/>
            <person name="Jogler C."/>
        </authorList>
    </citation>
    <scope>NUCLEOTIDE SEQUENCE [LARGE SCALE GENOMIC DNA]</scope>
    <source>
        <strain evidence="11 12">V22</strain>
    </source>
</reference>
<accession>A0A517TCM6</accession>
<evidence type="ECO:0000256" key="3">
    <source>
        <dbReference type="ARBA" id="ARBA00009677"/>
    </source>
</evidence>
<dbReference type="KEGG" id="chya:V22_33930"/>
<dbReference type="AlphaFoldDB" id="A0A517TCM6"/>
<evidence type="ECO:0000256" key="1">
    <source>
        <dbReference type="ARBA" id="ARBA00004365"/>
    </source>
</evidence>
<dbReference type="GO" id="GO:0009424">
    <property type="term" value="C:bacterial-type flagellum hook"/>
    <property type="evidence" value="ECO:0007669"/>
    <property type="project" value="UniProtKB-UniRule"/>
</dbReference>
<dbReference type="InterPro" id="IPR002371">
    <property type="entry name" value="FlgK"/>
</dbReference>
<dbReference type="InterPro" id="IPR053927">
    <property type="entry name" value="FlgK_helical"/>
</dbReference>
<name>A0A517TCM6_9PLAN</name>
<dbReference type="GO" id="GO:0005198">
    <property type="term" value="F:structural molecule activity"/>
    <property type="evidence" value="ECO:0007669"/>
    <property type="project" value="UniProtKB-UniRule"/>
</dbReference>
<evidence type="ECO:0000256" key="5">
    <source>
        <dbReference type="ARBA" id="ARBA00022525"/>
    </source>
</evidence>
<evidence type="ECO:0000256" key="6">
    <source>
        <dbReference type="ARBA" id="ARBA00023143"/>
    </source>
</evidence>
<evidence type="ECO:0000313" key="11">
    <source>
        <dbReference type="EMBL" id="QDT66129.1"/>
    </source>
</evidence>
<evidence type="ECO:0000259" key="10">
    <source>
        <dbReference type="Pfam" id="PF22638"/>
    </source>
</evidence>
<keyword evidence="8" id="KW-0175">Coiled coil</keyword>
<evidence type="ECO:0000259" key="9">
    <source>
        <dbReference type="Pfam" id="PF06429"/>
    </source>
</evidence>
<dbReference type="EMBL" id="CP036316">
    <property type="protein sequence ID" value="QDT66129.1"/>
    <property type="molecule type" value="Genomic_DNA"/>
</dbReference>
<sequence>MGLNATLQMAGRSLEVYSAGLSVAGQNIANSSTPGYIREDLKVNANVPYKAGQQIYGTGVFIEGIQQQINIFLETRIHAANGDLSSLNVRKDMYLDLQNALNELGENDLSTALSDFSASLTALANEPDNPSLRSSVVEQGEQLARDISALRLRVDELRERQSLNIENLVAEANELIDQIDTLNPQIARLEASGLLQSDAGALRTQRYQAMQRLSEIVPVRFQERTDGGVDVFSGSNWLVLGGSTQKLETYTVADRGISATQVRLTLTQADIPAEGGELRGIIEGREEILGSFVDDLNLFTQTLIETVNSVHASGEGVIGYESITSEAQVSDPTAALNLAGLTFTPRHGAFDVKIVNQATGAIETTRIQIDLDGLGGNDTTLNSLQAALDGVTNLNASVDSLGRLQLTTDSGYEVKFGDDSSGVLSSLGINTFFTGSDSGDIGINAAISGNPQLLATGQGGGPADNSNLLQLTEFLDEGQSSLNGNSLRGFYELTVSEVAQDAAAEESLAAGADALVQSLFSQREQFSGVSLDEEAIKVLEFQRAFQSAARLISTVDELFGVLLSI</sequence>
<dbReference type="PANTHER" id="PTHR30033">
    <property type="entry name" value="FLAGELLAR HOOK-ASSOCIATED PROTEIN 1"/>
    <property type="match status" value="1"/>
</dbReference>
<feature type="domain" description="Flagellar basal-body/hook protein C-terminal" evidence="9">
    <location>
        <begin position="526"/>
        <end position="564"/>
    </location>
</feature>
<feature type="domain" description="Flagellar hook-associated protein FlgK helical" evidence="10">
    <location>
        <begin position="97"/>
        <end position="315"/>
    </location>
</feature>
<evidence type="ECO:0000256" key="4">
    <source>
        <dbReference type="ARBA" id="ARBA00016244"/>
    </source>
</evidence>
<evidence type="ECO:0000313" key="12">
    <source>
        <dbReference type="Proteomes" id="UP000319976"/>
    </source>
</evidence>
<evidence type="ECO:0000256" key="8">
    <source>
        <dbReference type="SAM" id="Coils"/>
    </source>
</evidence>
<comment type="subcellular location">
    <subcellularLocation>
        <location evidence="1 7">Bacterial flagellum</location>
    </subcellularLocation>
    <subcellularLocation>
        <location evidence="2 7">Secreted</location>
    </subcellularLocation>
</comment>
<dbReference type="RefSeq" id="WP_231734057.1">
    <property type="nucleotide sequence ID" value="NZ_CP036316.1"/>
</dbReference>
<dbReference type="Pfam" id="PF06429">
    <property type="entry name" value="Flg_bbr_C"/>
    <property type="match status" value="1"/>
</dbReference>
<dbReference type="PANTHER" id="PTHR30033:SF1">
    <property type="entry name" value="FLAGELLAR HOOK-ASSOCIATED PROTEIN 1"/>
    <property type="match status" value="1"/>
</dbReference>
<keyword evidence="5 7" id="KW-0964">Secreted</keyword>
<feature type="coiled-coil region" evidence="8">
    <location>
        <begin position="140"/>
        <end position="178"/>
    </location>
</feature>
<keyword evidence="12" id="KW-1185">Reference proteome</keyword>
<proteinExistence type="inferred from homology"/>